<dbReference type="Gene3D" id="3.40.50.150">
    <property type="entry name" value="Vaccinia Virus protein VP39"/>
    <property type="match status" value="1"/>
</dbReference>
<dbReference type="Pfam" id="PF08241">
    <property type="entry name" value="Methyltransf_11"/>
    <property type="match status" value="1"/>
</dbReference>
<gene>
    <name evidence="2" type="ORF">I4J89_17035</name>
</gene>
<dbReference type="InterPro" id="IPR029063">
    <property type="entry name" value="SAM-dependent_MTases_sf"/>
</dbReference>
<protein>
    <submittedName>
        <fullName evidence="2">Methyltransferase domain-containing protein</fullName>
    </submittedName>
</protein>
<keyword evidence="2" id="KW-0808">Transferase</keyword>
<dbReference type="InterPro" id="IPR013216">
    <property type="entry name" value="Methyltransf_11"/>
</dbReference>
<dbReference type="SUPFAM" id="SSF53335">
    <property type="entry name" value="S-adenosyl-L-methionine-dependent methyltransferases"/>
    <property type="match status" value="1"/>
</dbReference>
<organism evidence="2 3">
    <name type="scientific">Actinoplanes aureus</name>
    <dbReference type="NCBI Taxonomy" id="2792083"/>
    <lineage>
        <taxon>Bacteria</taxon>
        <taxon>Bacillati</taxon>
        <taxon>Actinomycetota</taxon>
        <taxon>Actinomycetes</taxon>
        <taxon>Micromonosporales</taxon>
        <taxon>Micromonosporaceae</taxon>
        <taxon>Actinoplanes</taxon>
    </lineage>
</organism>
<dbReference type="RefSeq" id="WP_196414954.1">
    <property type="nucleotide sequence ID" value="NZ_JADQTO010000007.1"/>
</dbReference>
<feature type="domain" description="Methyltransferase type 11" evidence="1">
    <location>
        <begin position="49"/>
        <end position="139"/>
    </location>
</feature>
<keyword evidence="2" id="KW-0489">Methyltransferase</keyword>
<dbReference type="EMBL" id="JADQTO010000007">
    <property type="protein sequence ID" value="MBG0563156.1"/>
    <property type="molecule type" value="Genomic_DNA"/>
</dbReference>
<reference evidence="2" key="1">
    <citation type="submission" date="2020-11" db="EMBL/GenBank/DDBJ databases">
        <title>Isolation and identification of active actinomycetes.</title>
        <authorList>
            <person name="Sun X."/>
        </authorList>
    </citation>
    <scope>NUCLEOTIDE SEQUENCE</scope>
    <source>
        <strain evidence="2">NEAU-A11</strain>
    </source>
</reference>
<sequence length="270" mass="28272">MDAFSRFEHAGWAEAGRATGYDRLLARITARVVDPLLDAARVGDGSRVLDLACGPGQAAARALDRGARPVGVDLSAAMIELARARHPAIEFHQAAAESLPFPAASFDAVVANFLLPHLADPSVAAAEAARVLASGGRLALSVWDLPSRARFVGILLDAITEAGASPPADLPPGQPFFRYAEPDAIFDLFHSAGFTEVSLTTATFDQQLSSVDELWHGLLDGTVRTSALVMAQPAPVQAEIRAAFERLAAPYDLSVPVAAVIAAGELSSGR</sequence>
<proteinExistence type="predicted"/>
<dbReference type="PANTHER" id="PTHR43591:SF24">
    <property type="entry name" value="2-METHOXY-6-POLYPRENYL-1,4-BENZOQUINOL METHYLASE, MITOCHONDRIAL"/>
    <property type="match status" value="1"/>
</dbReference>
<dbReference type="AlphaFoldDB" id="A0A931CAR0"/>
<dbReference type="CDD" id="cd02440">
    <property type="entry name" value="AdoMet_MTases"/>
    <property type="match status" value="1"/>
</dbReference>
<evidence type="ECO:0000259" key="1">
    <source>
        <dbReference type="Pfam" id="PF08241"/>
    </source>
</evidence>
<dbReference type="GO" id="GO:0032259">
    <property type="term" value="P:methylation"/>
    <property type="evidence" value="ECO:0007669"/>
    <property type="project" value="UniProtKB-KW"/>
</dbReference>
<evidence type="ECO:0000313" key="2">
    <source>
        <dbReference type="EMBL" id="MBG0563156.1"/>
    </source>
</evidence>
<name>A0A931CAR0_9ACTN</name>
<keyword evidence="3" id="KW-1185">Reference proteome</keyword>
<dbReference type="Proteomes" id="UP000598146">
    <property type="component" value="Unassembled WGS sequence"/>
</dbReference>
<comment type="caution">
    <text evidence="2">The sequence shown here is derived from an EMBL/GenBank/DDBJ whole genome shotgun (WGS) entry which is preliminary data.</text>
</comment>
<accession>A0A931CAR0</accession>
<dbReference type="GO" id="GO:0008757">
    <property type="term" value="F:S-adenosylmethionine-dependent methyltransferase activity"/>
    <property type="evidence" value="ECO:0007669"/>
    <property type="project" value="InterPro"/>
</dbReference>
<evidence type="ECO:0000313" key="3">
    <source>
        <dbReference type="Proteomes" id="UP000598146"/>
    </source>
</evidence>
<dbReference type="PANTHER" id="PTHR43591">
    <property type="entry name" value="METHYLTRANSFERASE"/>
    <property type="match status" value="1"/>
</dbReference>